<dbReference type="EMBL" id="BBVC01000022">
    <property type="protein sequence ID" value="GAO97992.1"/>
    <property type="molecule type" value="Genomic_DNA"/>
</dbReference>
<dbReference type="SUPFAM" id="SSF111384">
    <property type="entry name" value="OmpH-like"/>
    <property type="match status" value="1"/>
</dbReference>
<gene>
    <name evidence="3" type="ORF">Cva_00635</name>
    <name evidence="4" type="ORF">Cva_00645</name>
</gene>
<evidence type="ECO:0000313" key="3">
    <source>
        <dbReference type="EMBL" id="GAO97992.1"/>
    </source>
</evidence>
<dbReference type="Pfam" id="PF03938">
    <property type="entry name" value="OmpH"/>
    <property type="match status" value="1"/>
</dbReference>
<dbReference type="STRING" id="1629334.Cva_00635"/>
<evidence type="ECO:0000313" key="5">
    <source>
        <dbReference type="Proteomes" id="UP000036771"/>
    </source>
</evidence>
<dbReference type="GO" id="GO:0005829">
    <property type="term" value="C:cytosol"/>
    <property type="evidence" value="ECO:0007669"/>
    <property type="project" value="TreeGrafter"/>
</dbReference>
<keyword evidence="5" id="KW-1185">Reference proteome</keyword>
<proteinExistence type="inferred from homology"/>
<sequence length="195" mass="22754">MNFKQLILVTFIPTFVCSGNAISGQEQKISSENKNTKESGQPYDIAVVNIDKLLHECKAAKQVQIELETQRFKFQEEMKKQEEFFLAWDKKLVEQQKDMKSEEFAEKRKEFDAKLAKVHQKATQHREQLEAAFNEAMTTVQETILLLIRDAAVENKYKLVIPRSFVIFREDALEITDELLKKLDEKLPSLTLKWS</sequence>
<dbReference type="SMART" id="SM00935">
    <property type="entry name" value="OmpH"/>
    <property type="match status" value="1"/>
</dbReference>
<dbReference type="Proteomes" id="UP000036771">
    <property type="component" value="Unassembled WGS sequence"/>
</dbReference>
<dbReference type="PANTHER" id="PTHR35089">
    <property type="entry name" value="CHAPERONE PROTEIN SKP"/>
    <property type="match status" value="1"/>
</dbReference>
<comment type="similarity">
    <text evidence="1">Belongs to the Skp family.</text>
</comment>
<dbReference type="PANTHER" id="PTHR35089:SF1">
    <property type="entry name" value="CHAPERONE PROTEIN SKP"/>
    <property type="match status" value="1"/>
</dbReference>
<dbReference type="InterPro" id="IPR024930">
    <property type="entry name" value="Skp_dom_sf"/>
</dbReference>
<evidence type="ECO:0000256" key="2">
    <source>
        <dbReference type="ARBA" id="ARBA00022729"/>
    </source>
</evidence>
<dbReference type="InterPro" id="IPR005632">
    <property type="entry name" value="Chaperone_Skp"/>
</dbReference>
<dbReference type="AlphaFoldDB" id="A0A0K8MC10"/>
<dbReference type="GO" id="GO:0051082">
    <property type="term" value="F:unfolded protein binding"/>
    <property type="evidence" value="ECO:0007669"/>
    <property type="project" value="InterPro"/>
</dbReference>
<accession>A0A0K8MC10</accession>
<organism evidence="4 5">
    <name type="scientific">Caedimonas varicaedens</name>
    <dbReference type="NCBI Taxonomy" id="1629334"/>
    <lineage>
        <taxon>Bacteria</taxon>
        <taxon>Pseudomonadati</taxon>
        <taxon>Pseudomonadota</taxon>
        <taxon>Alphaproteobacteria</taxon>
        <taxon>Holosporales</taxon>
        <taxon>Caedimonadaceae</taxon>
        <taxon>Caedimonas</taxon>
    </lineage>
</organism>
<reference evidence="4 5" key="1">
    <citation type="submission" date="2015-03" db="EMBL/GenBank/DDBJ databases">
        <title>Caedibacter varicaedens, whole genome shotgun sequence.</title>
        <authorList>
            <person name="Suzuki H."/>
            <person name="Dapper A.L."/>
            <person name="Gibson A.K."/>
            <person name="Jackson C."/>
            <person name="Lee H."/>
            <person name="Pejaver V.R."/>
            <person name="Doak T."/>
            <person name="Lynch M."/>
        </authorList>
    </citation>
    <scope>NUCLEOTIDE SEQUENCE [LARGE SCALE GENOMIC DNA]</scope>
</reference>
<dbReference type="Gene3D" id="3.30.910.20">
    <property type="entry name" value="Skp domain"/>
    <property type="match status" value="1"/>
</dbReference>
<dbReference type="GO" id="GO:0050821">
    <property type="term" value="P:protein stabilization"/>
    <property type="evidence" value="ECO:0007669"/>
    <property type="project" value="TreeGrafter"/>
</dbReference>
<dbReference type="EMBL" id="BBVC01000022">
    <property type="protein sequence ID" value="GAO98002.1"/>
    <property type="molecule type" value="Genomic_DNA"/>
</dbReference>
<name>A0A0K8MC10_9PROT</name>
<evidence type="ECO:0000256" key="1">
    <source>
        <dbReference type="ARBA" id="ARBA00009091"/>
    </source>
</evidence>
<keyword evidence="2" id="KW-0732">Signal</keyword>
<protein>
    <submittedName>
        <fullName evidence="4">Outer membrane protein</fullName>
    </submittedName>
</protein>
<comment type="caution">
    <text evidence="4">The sequence shown here is derived from an EMBL/GenBank/DDBJ whole genome shotgun (WGS) entry which is preliminary data.</text>
</comment>
<evidence type="ECO:0000313" key="4">
    <source>
        <dbReference type="EMBL" id="GAO98002.1"/>
    </source>
</evidence>